<dbReference type="InterPro" id="IPR002110">
    <property type="entry name" value="Ankyrin_rpt"/>
</dbReference>
<dbReference type="AlphaFoldDB" id="A0A448YKW5"/>
<dbReference type="Gene3D" id="1.25.40.20">
    <property type="entry name" value="Ankyrin repeat-containing domain"/>
    <property type="match status" value="1"/>
</dbReference>
<feature type="repeat" description="ANK" evidence="1">
    <location>
        <begin position="70"/>
        <end position="102"/>
    </location>
</feature>
<reference evidence="3 4" key="1">
    <citation type="submission" date="2018-12" db="EMBL/GenBank/DDBJ databases">
        <authorList>
            <person name="Tiukova I."/>
            <person name="Dainat J."/>
        </authorList>
    </citation>
    <scope>NUCLEOTIDE SEQUENCE [LARGE SCALE GENOMIC DNA]</scope>
</reference>
<name>A0A448YKW5_BRENA</name>
<sequence>MDPWSALGSQFLSGDVNYGMLVAAKKALTLLGNNKDLLVKLCIACADNDVFDVKAVASEDSSVLNKIDSQGFTPLIYAICFDQKECVDILLSLAADADKEDTKLGWTPIMWATYFEHKDIVESLLGGGADPLKIPGKGKQNAVDLAKPGSAIYEYFKAHDYIGKPKAVDESAGNDFYKKDMILPSTEEDDQAFQAQLKLQTMSIEDGGGASSVLDVKDREKSPGSARFVDDSASSIEASLVWDDFDFNTVLPKQGMAVTDDSFPATVDYVFSLFKKYPSRPIYPATVVFMCLRYADNKLQSPETVEAIIDFFMTRVRTETGTKSGVVQLAASKKDRNARDAPSSSSPDIVCIGFWIGCLNHLIYFMHRDVCGFFRRYPRIFQTICATLQPLVAQLAFALDSRLEDMIEPCLLDYASVPDMDTVYRRNWNLFGRHKPVKKTTYEEILDMLYPPSLEEQRKPSPLKIIQTFGALLYVLELYHINDEIKQQCFSYVIYWLGSSVFNRVVANRKYASRAVALQIRLNLSYVQDWLRTNDLIPVKTGDVDFKNHKYPDDVVIEATGVSIKGVARFRDDPTDPRDATFYFNSLFKIGKLVFAPTLQLLEWLQVMTGIHSVETLRDTLHNFSCLDSVQVLQSVKNYNYEVEEVKFRKELSKWLKTHPFEAKRKKGMYYISEKDKVFFNVGQAFPLALPGYLQLLHQYGVDLDGVDERKMRRYQPNLPVEVQDDLDNILDKYDSTNRKESEAVEGETLEDVDSSAEIASKSFNEQSQKNDLFKSLAVPGTIAHKTWATGGDEAENPWS</sequence>
<dbReference type="InterPro" id="IPR052072">
    <property type="entry name" value="Vascular_dev_regulator"/>
</dbReference>
<dbReference type="SMART" id="SM00248">
    <property type="entry name" value="ANK"/>
    <property type="match status" value="2"/>
</dbReference>
<dbReference type="PROSITE" id="PS50088">
    <property type="entry name" value="ANK_REPEAT"/>
    <property type="match status" value="1"/>
</dbReference>
<feature type="domain" description="Dilute" evidence="2">
    <location>
        <begin position="297"/>
        <end position="662"/>
    </location>
</feature>
<evidence type="ECO:0000313" key="3">
    <source>
        <dbReference type="EMBL" id="VEU21584.1"/>
    </source>
</evidence>
<protein>
    <submittedName>
        <fullName evidence="3">DEKNAAC102230</fullName>
    </submittedName>
</protein>
<evidence type="ECO:0000259" key="2">
    <source>
        <dbReference type="PROSITE" id="PS51126"/>
    </source>
</evidence>
<keyword evidence="1" id="KW-0040">ANK repeat</keyword>
<dbReference type="FunCoup" id="A0A448YKW5">
    <property type="interactions" value="18"/>
</dbReference>
<gene>
    <name evidence="3" type="ORF">BRENAR_LOCUS2317</name>
</gene>
<dbReference type="InterPro" id="IPR002710">
    <property type="entry name" value="Dilute_dom"/>
</dbReference>
<dbReference type="PANTHER" id="PTHR16027:SF6">
    <property type="entry name" value="DILUTE DOMAIN-CONTAINING PROTEIN"/>
    <property type="match status" value="1"/>
</dbReference>
<evidence type="ECO:0000313" key="4">
    <source>
        <dbReference type="Proteomes" id="UP000290900"/>
    </source>
</evidence>
<dbReference type="SUPFAM" id="SSF48403">
    <property type="entry name" value="Ankyrin repeat"/>
    <property type="match status" value="1"/>
</dbReference>
<dbReference type="PROSITE" id="PS51126">
    <property type="entry name" value="DILUTE"/>
    <property type="match status" value="1"/>
</dbReference>
<organism evidence="3 4">
    <name type="scientific">Brettanomyces naardenensis</name>
    <name type="common">Yeast</name>
    <dbReference type="NCBI Taxonomy" id="13370"/>
    <lineage>
        <taxon>Eukaryota</taxon>
        <taxon>Fungi</taxon>
        <taxon>Dikarya</taxon>
        <taxon>Ascomycota</taxon>
        <taxon>Saccharomycotina</taxon>
        <taxon>Pichiomycetes</taxon>
        <taxon>Pichiales</taxon>
        <taxon>Pichiaceae</taxon>
        <taxon>Brettanomyces</taxon>
    </lineage>
</organism>
<dbReference type="InParanoid" id="A0A448YKW5"/>
<dbReference type="STRING" id="13370.A0A448YKW5"/>
<dbReference type="Pfam" id="PF12796">
    <property type="entry name" value="Ank_2"/>
    <property type="match status" value="1"/>
</dbReference>
<dbReference type="GO" id="GO:0051020">
    <property type="term" value="F:GTPase binding"/>
    <property type="evidence" value="ECO:0007669"/>
    <property type="project" value="TreeGrafter"/>
</dbReference>
<dbReference type="Pfam" id="PF01843">
    <property type="entry name" value="DIL"/>
    <property type="match status" value="1"/>
</dbReference>
<evidence type="ECO:0000256" key="1">
    <source>
        <dbReference type="PROSITE-ProRule" id="PRU00023"/>
    </source>
</evidence>
<keyword evidence="4" id="KW-1185">Reference proteome</keyword>
<dbReference type="Proteomes" id="UP000290900">
    <property type="component" value="Unassembled WGS sequence"/>
</dbReference>
<dbReference type="PANTHER" id="PTHR16027">
    <property type="entry name" value="DILUTE DOMAIN-CONTAINING PROTEIN YPR089W"/>
    <property type="match status" value="1"/>
</dbReference>
<proteinExistence type="predicted"/>
<dbReference type="EMBL" id="CAACVR010000012">
    <property type="protein sequence ID" value="VEU21584.1"/>
    <property type="molecule type" value="Genomic_DNA"/>
</dbReference>
<dbReference type="InterPro" id="IPR036770">
    <property type="entry name" value="Ankyrin_rpt-contain_sf"/>
</dbReference>
<accession>A0A448YKW5</accession>
<dbReference type="SMART" id="SM01132">
    <property type="entry name" value="DIL"/>
    <property type="match status" value="1"/>
</dbReference>
<dbReference type="OrthoDB" id="426293at2759"/>